<feature type="compositionally biased region" description="Pro residues" evidence="1">
    <location>
        <begin position="284"/>
        <end position="295"/>
    </location>
</feature>
<feature type="compositionally biased region" description="Pro residues" evidence="1">
    <location>
        <begin position="572"/>
        <end position="582"/>
    </location>
</feature>
<dbReference type="Gene3D" id="1.10.530.10">
    <property type="match status" value="1"/>
</dbReference>
<evidence type="ECO:0000256" key="2">
    <source>
        <dbReference type="SAM" id="SignalP"/>
    </source>
</evidence>
<feature type="domain" description="Transglycosylase SLT" evidence="3">
    <location>
        <begin position="181"/>
        <end position="223"/>
    </location>
</feature>
<feature type="chain" id="PRO_5038509343" description="Transglycosylase SLT domain-containing protein" evidence="2">
    <location>
        <begin position="21"/>
        <end position="597"/>
    </location>
</feature>
<evidence type="ECO:0000256" key="1">
    <source>
        <dbReference type="SAM" id="MobiDB-lite"/>
    </source>
</evidence>
<dbReference type="CDD" id="cd13399">
    <property type="entry name" value="Slt35-like"/>
    <property type="match status" value="1"/>
</dbReference>
<feature type="compositionally biased region" description="Pro residues" evidence="1">
    <location>
        <begin position="531"/>
        <end position="565"/>
    </location>
</feature>
<keyword evidence="2" id="KW-0732">Signal</keyword>
<evidence type="ECO:0000313" key="4">
    <source>
        <dbReference type="EMBL" id="SBW18763.1"/>
    </source>
</evidence>
<feature type="signal peptide" evidence="2">
    <location>
        <begin position="1"/>
        <end position="20"/>
    </location>
</feature>
<feature type="region of interest" description="Disordered" evidence="1">
    <location>
        <begin position="525"/>
        <end position="597"/>
    </location>
</feature>
<evidence type="ECO:0000313" key="5">
    <source>
        <dbReference type="Proteomes" id="UP000199013"/>
    </source>
</evidence>
<dbReference type="InterPro" id="IPR043426">
    <property type="entry name" value="MltB-like"/>
</dbReference>
<reference evidence="5" key="1">
    <citation type="submission" date="2016-02" db="EMBL/GenBank/DDBJ databases">
        <authorList>
            <person name="Wibberg D."/>
        </authorList>
    </citation>
    <scope>NUCLEOTIDE SEQUENCE [LARGE SCALE GENOMIC DNA]</scope>
</reference>
<dbReference type="InterPro" id="IPR031304">
    <property type="entry name" value="SLT_2"/>
</dbReference>
<proteinExistence type="predicted"/>
<feature type="region of interest" description="Disordered" evidence="1">
    <location>
        <begin position="18"/>
        <end position="70"/>
    </location>
</feature>
<gene>
    <name evidence="4" type="ORF">FDG2_0810</name>
</gene>
<dbReference type="AlphaFoldDB" id="A0A1C3NUE4"/>
<dbReference type="PANTHER" id="PTHR30163">
    <property type="entry name" value="MEMBRANE-BOUND LYTIC MUREIN TRANSGLYCOSYLASE B"/>
    <property type="match status" value="1"/>
</dbReference>
<protein>
    <recommendedName>
        <fullName evidence="3">Transglycosylase SLT domain-containing protein</fullName>
    </recommendedName>
</protein>
<dbReference type="Pfam" id="PF13406">
    <property type="entry name" value="SLT_2"/>
    <property type="match status" value="1"/>
</dbReference>
<dbReference type="GO" id="GO:0008933">
    <property type="term" value="F:peptidoglycan lytic transglycosylase activity"/>
    <property type="evidence" value="ECO:0007669"/>
    <property type="project" value="TreeGrafter"/>
</dbReference>
<accession>A0A1C3NUE4</accession>
<evidence type="ECO:0000259" key="3">
    <source>
        <dbReference type="Pfam" id="PF13406"/>
    </source>
</evidence>
<dbReference type="EMBL" id="FLUV01000323">
    <property type="protein sequence ID" value="SBW18763.1"/>
    <property type="molecule type" value="Genomic_DNA"/>
</dbReference>
<organism evidence="4 5">
    <name type="scientific">Candidatus Protofrankia californiensis</name>
    <dbReference type="NCBI Taxonomy" id="1839754"/>
    <lineage>
        <taxon>Bacteria</taxon>
        <taxon>Bacillati</taxon>
        <taxon>Actinomycetota</taxon>
        <taxon>Actinomycetes</taxon>
        <taxon>Frankiales</taxon>
        <taxon>Frankiaceae</taxon>
        <taxon>Protofrankia</taxon>
    </lineage>
</organism>
<dbReference type="Proteomes" id="UP000199013">
    <property type="component" value="Unassembled WGS sequence"/>
</dbReference>
<name>A0A1C3NUE4_9ACTN</name>
<feature type="region of interest" description="Disordered" evidence="1">
    <location>
        <begin position="267"/>
        <end position="318"/>
    </location>
</feature>
<sequence>MMPAVTVVLLLLVNGSTTTSQTDSDAGPPPGPARPPADGGSFPMPPLVGSGTPGTFGGGPGTAGSTAAPSTQSLATAAAAGAGGGVILTGSDKGIPERILAAYRRATDRMATERPGCHLTWPLLAGIGKVESGHGASRTISPDGTIAPSIIGLPLDGVGGRARVTDTDDGRWDGDKVFDRAVGPMQFIPSSWARSGSDGNGDGQRNPNNIDDAARAAAGYLCAYNRNLTDSVQLRTAILAYNPSGEYVRAVLAWMTGYAGSGATPLPTPMPSTALPGGGTPTVTTPPTPPTPSSTPAPVTVTPRSEPGTTPAPTPSESCPAIIIATGSLVATPTELDPAVAGYDALDITGVLSAAGIPTGVPPVRVPINVTLFDSHGYLITSTHTVVTVDADGRTPTPQQLARLSGHDIGEAGAVGAVTARLTPEPTNAGCAAQPATAFDVAGLSPADFAGWNTSPASLRERLTYYNRLGQVDRRTADVLDTLIPTTVTGPGTLTPFLSRLADATSTEVSDEARGRLTSIAERLNNHPAQTTPPAPAPAPTPAPTPAPAPAPVPTPAPTTPPAPTPVGSDPAPAPAPVPPEPTETTHPPQPTSNSAA</sequence>
<dbReference type="GO" id="GO:0009253">
    <property type="term" value="P:peptidoglycan catabolic process"/>
    <property type="evidence" value="ECO:0007669"/>
    <property type="project" value="TreeGrafter"/>
</dbReference>
<feature type="region of interest" description="Disordered" evidence="1">
    <location>
        <begin position="189"/>
        <end position="210"/>
    </location>
</feature>
<feature type="compositionally biased region" description="Gly residues" evidence="1">
    <location>
        <begin position="51"/>
        <end position="62"/>
    </location>
</feature>
<keyword evidence="5" id="KW-1185">Reference proteome</keyword>
<dbReference type="InterPro" id="IPR023346">
    <property type="entry name" value="Lysozyme-like_dom_sf"/>
</dbReference>
<dbReference type="PANTHER" id="PTHR30163:SF8">
    <property type="entry name" value="LYTIC MUREIN TRANSGLYCOSYLASE"/>
    <property type="match status" value="1"/>
</dbReference>
<dbReference type="SUPFAM" id="SSF53955">
    <property type="entry name" value="Lysozyme-like"/>
    <property type="match status" value="1"/>
</dbReference>